<dbReference type="SUPFAM" id="SSF46689">
    <property type="entry name" value="Homeodomain-like"/>
    <property type="match status" value="1"/>
</dbReference>
<dbReference type="Pfam" id="PF17935">
    <property type="entry name" value="TetR_C_27"/>
    <property type="match status" value="1"/>
</dbReference>
<evidence type="ECO:0000313" key="7">
    <source>
        <dbReference type="Proteomes" id="UP001050808"/>
    </source>
</evidence>
<dbReference type="Pfam" id="PF00440">
    <property type="entry name" value="TetR_N"/>
    <property type="match status" value="1"/>
</dbReference>
<dbReference type="Gene3D" id="1.10.357.10">
    <property type="entry name" value="Tetracycline Repressor, domain 2"/>
    <property type="match status" value="1"/>
</dbReference>
<keyword evidence="3" id="KW-0804">Transcription</keyword>
<sequence length="199" mass="22369">MAMSTEPLTAERILVATEEVLRRHGPAKATVVDVARQLGVSHGSVYRHFRTKAALREAVTERWLNRSTDLLRGIAARQDLESGVVLRLWLSELFQAKMHKAGDDPELFQTYEVLLRENSSVVEEHIAELVGQLTTIIQFGLERGEFTVPYESPAVSARAVFDATGRFHDPVYAAEWSRRSIVDDFGAVVDLLLQGLRKR</sequence>
<evidence type="ECO:0000313" key="6">
    <source>
        <dbReference type="EMBL" id="GHI37931.1"/>
    </source>
</evidence>
<dbReference type="InterPro" id="IPR023772">
    <property type="entry name" value="DNA-bd_HTH_TetR-type_CS"/>
</dbReference>
<feature type="DNA-binding region" description="H-T-H motif" evidence="4">
    <location>
        <begin position="30"/>
        <end position="49"/>
    </location>
</feature>
<dbReference type="InterPro" id="IPR050109">
    <property type="entry name" value="HTH-type_TetR-like_transc_reg"/>
</dbReference>
<dbReference type="PROSITE" id="PS50977">
    <property type="entry name" value="HTH_TETR_2"/>
    <property type="match status" value="1"/>
</dbReference>
<dbReference type="PANTHER" id="PTHR30055">
    <property type="entry name" value="HTH-TYPE TRANSCRIPTIONAL REGULATOR RUTR"/>
    <property type="match status" value="1"/>
</dbReference>
<evidence type="ECO:0000256" key="2">
    <source>
        <dbReference type="ARBA" id="ARBA00023125"/>
    </source>
</evidence>
<keyword evidence="1" id="KW-0805">Transcription regulation</keyword>
<organism evidence="6 7">
    <name type="scientific">Streptomyces violascens</name>
    <dbReference type="NCBI Taxonomy" id="67381"/>
    <lineage>
        <taxon>Bacteria</taxon>
        <taxon>Bacillati</taxon>
        <taxon>Actinomycetota</taxon>
        <taxon>Actinomycetes</taxon>
        <taxon>Kitasatosporales</taxon>
        <taxon>Streptomycetaceae</taxon>
        <taxon>Streptomyces</taxon>
    </lineage>
</organism>
<evidence type="ECO:0000256" key="1">
    <source>
        <dbReference type="ARBA" id="ARBA00023015"/>
    </source>
</evidence>
<proteinExistence type="predicted"/>
<name>A0ABQ3QKX7_9ACTN</name>
<feature type="domain" description="HTH tetR-type" evidence="5">
    <location>
        <begin position="7"/>
        <end position="67"/>
    </location>
</feature>
<protein>
    <submittedName>
        <fullName evidence="6">TetR family transcriptional regulator</fullName>
    </submittedName>
</protein>
<keyword evidence="2 4" id="KW-0238">DNA-binding</keyword>
<dbReference type="EMBL" id="BNDY01000002">
    <property type="protein sequence ID" value="GHI37931.1"/>
    <property type="molecule type" value="Genomic_DNA"/>
</dbReference>
<dbReference type="Proteomes" id="UP001050808">
    <property type="component" value="Unassembled WGS sequence"/>
</dbReference>
<dbReference type="PROSITE" id="PS01081">
    <property type="entry name" value="HTH_TETR_1"/>
    <property type="match status" value="1"/>
</dbReference>
<dbReference type="PANTHER" id="PTHR30055:SF151">
    <property type="entry name" value="TRANSCRIPTIONAL REGULATORY PROTEIN"/>
    <property type="match status" value="1"/>
</dbReference>
<accession>A0ABQ3QKX7</accession>
<evidence type="ECO:0000259" key="5">
    <source>
        <dbReference type="PROSITE" id="PS50977"/>
    </source>
</evidence>
<dbReference type="PRINTS" id="PR00455">
    <property type="entry name" value="HTHTETR"/>
</dbReference>
<gene>
    <name evidence="6" type="ORF">Sviol_23390</name>
</gene>
<keyword evidence="7" id="KW-1185">Reference proteome</keyword>
<evidence type="ECO:0000256" key="3">
    <source>
        <dbReference type="ARBA" id="ARBA00023163"/>
    </source>
</evidence>
<reference evidence="6" key="1">
    <citation type="submission" date="2024-05" db="EMBL/GenBank/DDBJ databases">
        <title>Whole genome shotgun sequence of Streptomyces violascens NBRC 12920.</title>
        <authorList>
            <person name="Komaki H."/>
            <person name="Tamura T."/>
        </authorList>
    </citation>
    <scope>NUCLEOTIDE SEQUENCE</scope>
    <source>
        <strain evidence="6">NBRC 12920</strain>
    </source>
</reference>
<dbReference type="InterPro" id="IPR041478">
    <property type="entry name" value="TetR_C_27"/>
</dbReference>
<evidence type="ECO:0000256" key="4">
    <source>
        <dbReference type="PROSITE-ProRule" id="PRU00335"/>
    </source>
</evidence>
<dbReference type="RefSeq" id="WP_189970561.1">
    <property type="nucleotide sequence ID" value="NZ_BMUA01000037.1"/>
</dbReference>
<dbReference type="InterPro" id="IPR001647">
    <property type="entry name" value="HTH_TetR"/>
</dbReference>
<comment type="caution">
    <text evidence="6">The sequence shown here is derived from an EMBL/GenBank/DDBJ whole genome shotgun (WGS) entry which is preliminary data.</text>
</comment>
<dbReference type="InterPro" id="IPR009057">
    <property type="entry name" value="Homeodomain-like_sf"/>
</dbReference>